<keyword evidence="3" id="KW-1185">Reference proteome</keyword>
<keyword evidence="1" id="KW-1133">Transmembrane helix</keyword>
<reference evidence="3" key="1">
    <citation type="submission" date="2016-11" db="EMBL/GenBank/DDBJ databases">
        <authorList>
            <person name="Varghese N."/>
            <person name="Submissions S."/>
        </authorList>
    </citation>
    <scope>NUCLEOTIDE SEQUENCE [LARGE SCALE GENOMIC DNA]</scope>
    <source>
        <strain evidence="3">DSM 3071</strain>
    </source>
</reference>
<dbReference type="Proteomes" id="UP000184278">
    <property type="component" value="Unassembled WGS sequence"/>
</dbReference>
<evidence type="ECO:0000256" key="1">
    <source>
        <dbReference type="SAM" id="Phobius"/>
    </source>
</evidence>
<keyword evidence="1" id="KW-0472">Membrane</keyword>
<accession>A0A1M6CR78</accession>
<dbReference type="AlphaFoldDB" id="A0A1M6CR78"/>
<name>A0A1M6CR78_BUTFI</name>
<keyword evidence="1" id="KW-0812">Transmembrane</keyword>
<dbReference type="RefSeq" id="WP_073389511.1">
    <property type="nucleotide sequence ID" value="NZ_FQXK01000035.1"/>
</dbReference>
<protein>
    <recommendedName>
        <fullName evidence="4">ABC-2 family transporter protein</fullName>
    </recommendedName>
</protein>
<feature type="transmembrane region" description="Helical" evidence="1">
    <location>
        <begin position="127"/>
        <end position="148"/>
    </location>
</feature>
<dbReference type="STRING" id="1121131.SAMN02745229_03388"/>
<sequence>MTNLYKSNMRRFFKNIVFVGGCILAFLITLCISSNIFNIAIYQLFGAETMVLFLGIAMIIFATIFVPLFTNGEYRDGVIRNKIVAGFSNSEIYFSHLFAHMTGAMIMFLCYLAGGILGGARFNGTELLGLTIFLFALWAYISVLMLISFRIQNVIAVVILAFAILNINWYFMLMGNAFMMLSRGATRFFFSVLYNVFVVGQWFTHTGFCDEYANPGNGIQILLSLAIMALMVLVANLGLKKRQLK</sequence>
<dbReference type="OrthoDB" id="1862600at2"/>
<feature type="transmembrane region" description="Helical" evidence="1">
    <location>
        <begin position="49"/>
        <end position="69"/>
    </location>
</feature>
<feature type="transmembrane region" description="Helical" evidence="1">
    <location>
        <begin position="219"/>
        <end position="239"/>
    </location>
</feature>
<evidence type="ECO:0000313" key="3">
    <source>
        <dbReference type="Proteomes" id="UP000184278"/>
    </source>
</evidence>
<evidence type="ECO:0008006" key="4">
    <source>
        <dbReference type="Google" id="ProtNLM"/>
    </source>
</evidence>
<feature type="transmembrane region" description="Helical" evidence="1">
    <location>
        <begin position="185"/>
        <end position="204"/>
    </location>
</feature>
<gene>
    <name evidence="2" type="ORF">SAMN02745229_03388</name>
</gene>
<dbReference type="EMBL" id="FQXK01000035">
    <property type="protein sequence ID" value="SHI63486.1"/>
    <property type="molecule type" value="Genomic_DNA"/>
</dbReference>
<proteinExistence type="predicted"/>
<feature type="transmembrane region" description="Helical" evidence="1">
    <location>
        <begin position="12"/>
        <end position="37"/>
    </location>
</feature>
<organism evidence="2 3">
    <name type="scientific">Butyrivibrio fibrisolvens DSM 3071</name>
    <dbReference type="NCBI Taxonomy" id="1121131"/>
    <lineage>
        <taxon>Bacteria</taxon>
        <taxon>Bacillati</taxon>
        <taxon>Bacillota</taxon>
        <taxon>Clostridia</taxon>
        <taxon>Lachnospirales</taxon>
        <taxon>Lachnospiraceae</taxon>
        <taxon>Butyrivibrio</taxon>
    </lineage>
</organism>
<feature type="transmembrane region" description="Helical" evidence="1">
    <location>
        <begin position="154"/>
        <end position="173"/>
    </location>
</feature>
<dbReference type="GeneID" id="89511885"/>
<evidence type="ECO:0000313" key="2">
    <source>
        <dbReference type="EMBL" id="SHI63486.1"/>
    </source>
</evidence>
<feature type="transmembrane region" description="Helical" evidence="1">
    <location>
        <begin position="97"/>
        <end position="120"/>
    </location>
</feature>